<dbReference type="RefSeq" id="WP_122630956.1">
    <property type="nucleotide sequence ID" value="NZ_LR026976.1"/>
</dbReference>
<dbReference type="AlphaFoldDB" id="A0A9Q9PC65"/>
<name>A0A9Q9PC65_BACPU</name>
<protein>
    <submittedName>
        <fullName evidence="1">Uncharacterized protein</fullName>
    </submittedName>
</protein>
<evidence type="ECO:0000313" key="1">
    <source>
        <dbReference type="EMBL" id="VCT93337.1"/>
    </source>
</evidence>
<reference evidence="1" key="1">
    <citation type="submission" date="2018-10" db="EMBL/GenBank/DDBJ databases">
        <authorList>
            <person name="Singh K. P."/>
            <person name="Ramachandran G."/>
            <person name="Val-Calvo J."/>
            <person name="Meijer J.J. W."/>
            <person name="Miguel-Arribas A."/>
            <person name="Gago Cordoba C."/>
        </authorList>
    </citation>
    <scope>NUCLEOTIDE SEQUENCE</scope>
    <source>
        <strain evidence="1">1</strain>
        <plasmid evidence="1">p576</plasmid>
    </source>
</reference>
<gene>
    <name evidence="1" type="primary">p52</name>
    <name evidence="1" type="ORF">SBRMV_052</name>
</gene>
<geneLocation type="plasmid" evidence="1">
    <name>p576</name>
</geneLocation>
<dbReference type="EMBL" id="LR026976">
    <property type="protein sequence ID" value="VCT93337.1"/>
    <property type="molecule type" value="Genomic_DNA"/>
</dbReference>
<accession>A0A9Q9PC65</accession>
<sequence>MKGLILSLGLLYVGGFTILFSTSYYTESYRHNSIIMTMTESGRIASVNSVDKSSRIQDGQVEITEASFKKKFKEKFEKNSNVKLQGIKYNFSFLKTSEGGIKAARVKITDDRNNVYPVTFVSNIVKEEKK</sequence>
<organism evidence="1">
    <name type="scientific">Bacillus pumilus</name>
    <name type="common">Bacillus mesentericus</name>
    <dbReference type="NCBI Taxonomy" id="1408"/>
    <lineage>
        <taxon>Bacteria</taxon>
        <taxon>Bacillati</taxon>
        <taxon>Bacillota</taxon>
        <taxon>Bacilli</taxon>
        <taxon>Bacillales</taxon>
        <taxon>Bacillaceae</taxon>
        <taxon>Bacillus</taxon>
    </lineage>
</organism>
<proteinExistence type="predicted"/>
<keyword evidence="1" id="KW-0614">Plasmid</keyword>